<name>A0A6V7SIP8_PLAVN</name>
<evidence type="ECO:0000313" key="3">
    <source>
        <dbReference type="EMBL" id="CAD2098992.1"/>
    </source>
</evidence>
<dbReference type="EMBL" id="LR865374">
    <property type="protein sequence ID" value="CAD2098992.1"/>
    <property type="molecule type" value="Genomic_DNA"/>
</dbReference>
<feature type="region of interest" description="Disordered" evidence="1">
    <location>
        <begin position="124"/>
        <end position="147"/>
    </location>
</feature>
<feature type="signal peptide" evidence="2">
    <location>
        <begin position="1"/>
        <end position="22"/>
    </location>
</feature>
<protein>
    <submittedName>
        <fullName evidence="3">Secreted ookinete protein, putative</fullName>
    </submittedName>
</protein>
<feature type="chain" id="PRO_5028018532" evidence="2">
    <location>
        <begin position="23"/>
        <end position="223"/>
    </location>
</feature>
<gene>
    <name evidence="3" type="ORF">PVLDE_1203640</name>
</gene>
<evidence type="ECO:0000256" key="2">
    <source>
        <dbReference type="SAM" id="SignalP"/>
    </source>
</evidence>
<evidence type="ECO:0000313" key="4">
    <source>
        <dbReference type="Proteomes" id="UP000515308"/>
    </source>
</evidence>
<dbReference type="VEuPathDB" id="PlasmoDB:PVLDE_1203640"/>
<accession>A0A6V7SIP8</accession>
<reference evidence="3 4" key="1">
    <citation type="submission" date="2020-08" db="EMBL/GenBank/DDBJ databases">
        <authorList>
            <person name="Ramaprasad A."/>
        </authorList>
    </citation>
    <scope>NUCLEOTIDE SEQUENCE [LARGE SCALE GENOMIC DNA]</scope>
</reference>
<proteinExistence type="predicted"/>
<dbReference type="Proteomes" id="UP000515308">
    <property type="component" value="Chromosome PVLDE_12"/>
</dbReference>
<dbReference type="AlphaFoldDB" id="A0A6V7SIP8"/>
<keyword evidence="2" id="KW-0732">Signal</keyword>
<sequence length="223" mass="25860">MNKLFYFFFCFFLNIFFNKVCCEKTALLPFSDIMSTVSDIADVISPKGENDVEPISEPLTRINLKIVPSKKLNISKNDMVFLLSELKQEIRRQVNKICTHPSTYYESASKVSILEEELEEKERNRRRSSSLWSTNQAPVYVPEEGDDQQIENIDDTEKEEIENLLDSLNKIGNDEDEKNLDNISFDIKINKDKKLEDNQEDFINSSRFKQASFRNGPITPQSP</sequence>
<evidence type="ECO:0000256" key="1">
    <source>
        <dbReference type="SAM" id="MobiDB-lite"/>
    </source>
</evidence>
<organism evidence="3 4">
    <name type="scientific">Plasmodium vinckei lentum</name>
    <dbReference type="NCBI Taxonomy" id="138297"/>
    <lineage>
        <taxon>Eukaryota</taxon>
        <taxon>Sar</taxon>
        <taxon>Alveolata</taxon>
        <taxon>Apicomplexa</taxon>
        <taxon>Aconoidasida</taxon>
        <taxon>Haemosporida</taxon>
        <taxon>Plasmodiidae</taxon>
        <taxon>Plasmodium</taxon>
        <taxon>Plasmodium (Vinckeia)</taxon>
    </lineage>
</organism>